<feature type="coiled-coil region" evidence="1">
    <location>
        <begin position="229"/>
        <end position="256"/>
    </location>
</feature>
<proteinExistence type="predicted"/>
<feature type="compositionally biased region" description="Polar residues" evidence="2">
    <location>
        <begin position="277"/>
        <end position="302"/>
    </location>
</feature>
<keyword evidence="5" id="KW-1185">Reference proteome</keyword>
<feature type="region of interest" description="Disordered" evidence="2">
    <location>
        <begin position="277"/>
        <end position="304"/>
    </location>
</feature>
<name>A0AAQ3UUZ2_PASNO</name>
<protein>
    <recommendedName>
        <fullName evidence="3">No apical meristem-associated C-terminal domain-containing protein</fullName>
    </recommendedName>
</protein>
<feature type="region of interest" description="Disordered" evidence="2">
    <location>
        <begin position="353"/>
        <end position="412"/>
    </location>
</feature>
<dbReference type="AlphaFoldDB" id="A0AAQ3UUZ2"/>
<feature type="domain" description="No apical meristem-associated C-terminal" evidence="3">
    <location>
        <begin position="335"/>
        <end position="399"/>
    </location>
</feature>
<gene>
    <name evidence="4" type="ORF">U9M48_044298</name>
</gene>
<dbReference type="InterPro" id="IPR029466">
    <property type="entry name" value="NAM-associated_C"/>
</dbReference>
<sequence length="425" mass="45821">MELGFTVTQSAAGRCIRRGKIGRGGRDGTFRVSPIRRQASSLSSTSESSISRAVGGNGSAAGVDCRVGVRVDGNRRGGHLGGTWSGGATVWGCAAAVVVAAPVVEGRSWRIRRSRADPEAWRLADGSKTVDLLAGAVKEAERGLGIAAPRLKLPASGGGDGGCRGFIRGELHRPVLFQATSKIESMADGIAKLRQALLDLVRGVDRSSSTIRAIVGENFDPARDPSDPFNDLLATIEDIANELDQLVIQCNEVIKQHDEDALFHEIDLDDVVPANYASQTENPPGSSSLYPTHLPTNMQGYQQPPPGMDCKVPYQDGSLQTLWAASNFADLEGHPFGLLHCWDLLKDEPKWRDPPEQHEDRLVEEVSHNSNKEGKEGEKTIGKRPMGRDRAKANNKRSKSVSGDTSSSEYATRLQDLSLQKISIL</sequence>
<evidence type="ECO:0000313" key="4">
    <source>
        <dbReference type="EMBL" id="WVZ98928.1"/>
    </source>
</evidence>
<feature type="region of interest" description="Disordered" evidence="2">
    <location>
        <begin position="36"/>
        <end position="57"/>
    </location>
</feature>
<reference evidence="4 5" key="1">
    <citation type="submission" date="2024-02" db="EMBL/GenBank/DDBJ databases">
        <title>High-quality chromosome-scale genome assembly of Pensacola bahiagrass (Paspalum notatum Flugge var. saurae).</title>
        <authorList>
            <person name="Vega J.M."/>
            <person name="Podio M."/>
            <person name="Orjuela J."/>
            <person name="Siena L.A."/>
            <person name="Pessino S.C."/>
            <person name="Combes M.C."/>
            <person name="Mariac C."/>
            <person name="Albertini E."/>
            <person name="Pupilli F."/>
            <person name="Ortiz J.P.A."/>
            <person name="Leblanc O."/>
        </authorList>
    </citation>
    <scope>NUCLEOTIDE SEQUENCE [LARGE SCALE GENOMIC DNA]</scope>
    <source>
        <strain evidence="4">R1</strain>
        <tissue evidence="4">Leaf</tissue>
    </source>
</reference>
<organism evidence="4 5">
    <name type="scientific">Paspalum notatum var. saurae</name>
    <dbReference type="NCBI Taxonomy" id="547442"/>
    <lineage>
        <taxon>Eukaryota</taxon>
        <taxon>Viridiplantae</taxon>
        <taxon>Streptophyta</taxon>
        <taxon>Embryophyta</taxon>
        <taxon>Tracheophyta</taxon>
        <taxon>Spermatophyta</taxon>
        <taxon>Magnoliopsida</taxon>
        <taxon>Liliopsida</taxon>
        <taxon>Poales</taxon>
        <taxon>Poaceae</taxon>
        <taxon>PACMAD clade</taxon>
        <taxon>Panicoideae</taxon>
        <taxon>Andropogonodae</taxon>
        <taxon>Paspaleae</taxon>
        <taxon>Paspalinae</taxon>
        <taxon>Paspalum</taxon>
    </lineage>
</organism>
<evidence type="ECO:0000259" key="3">
    <source>
        <dbReference type="Pfam" id="PF14303"/>
    </source>
</evidence>
<dbReference type="Proteomes" id="UP001341281">
    <property type="component" value="Chromosome 10"/>
</dbReference>
<feature type="compositionally biased region" description="Polar residues" evidence="2">
    <location>
        <begin position="400"/>
        <end position="412"/>
    </location>
</feature>
<dbReference type="EMBL" id="CP144754">
    <property type="protein sequence ID" value="WVZ98928.1"/>
    <property type="molecule type" value="Genomic_DNA"/>
</dbReference>
<evidence type="ECO:0000256" key="1">
    <source>
        <dbReference type="SAM" id="Coils"/>
    </source>
</evidence>
<dbReference type="Pfam" id="PF14303">
    <property type="entry name" value="NAM-associated"/>
    <property type="match status" value="1"/>
</dbReference>
<evidence type="ECO:0000256" key="2">
    <source>
        <dbReference type="SAM" id="MobiDB-lite"/>
    </source>
</evidence>
<feature type="compositionally biased region" description="Low complexity" evidence="2">
    <location>
        <begin position="40"/>
        <end position="51"/>
    </location>
</feature>
<accession>A0AAQ3UUZ2</accession>
<keyword evidence="1" id="KW-0175">Coiled coil</keyword>
<feature type="compositionally biased region" description="Basic and acidic residues" evidence="2">
    <location>
        <begin position="353"/>
        <end position="392"/>
    </location>
</feature>
<evidence type="ECO:0000313" key="5">
    <source>
        <dbReference type="Proteomes" id="UP001341281"/>
    </source>
</evidence>